<dbReference type="CDD" id="cd00769">
    <property type="entry name" value="PheRS_beta_core"/>
    <property type="match status" value="1"/>
</dbReference>
<comment type="subunit">
    <text evidence="3 15">Tetramer of two alpha and two beta subunits.</text>
</comment>
<dbReference type="InterPro" id="IPR004532">
    <property type="entry name" value="Phe-tRNA-ligase_IIc_bsu_bact"/>
</dbReference>
<dbReference type="SUPFAM" id="SSF54991">
    <property type="entry name" value="Anticodon-binding domain of PheRS"/>
    <property type="match status" value="1"/>
</dbReference>
<dbReference type="PANTHER" id="PTHR10947:SF0">
    <property type="entry name" value="PHENYLALANINE--TRNA LIGASE BETA SUBUNIT"/>
    <property type="match status" value="1"/>
</dbReference>
<feature type="binding site" evidence="15">
    <location>
        <position position="461"/>
    </location>
    <ligand>
        <name>Mg(2+)</name>
        <dbReference type="ChEBI" id="CHEBI:18420"/>
        <note>shared with alpha subunit</note>
    </ligand>
</feature>
<accession>A0A0E3UTL7</accession>
<dbReference type="HAMAP" id="MF_00283">
    <property type="entry name" value="Phe_tRNA_synth_beta1"/>
    <property type="match status" value="1"/>
</dbReference>
<feature type="binding site" evidence="15">
    <location>
        <position position="452"/>
    </location>
    <ligand>
        <name>Mg(2+)</name>
        <dbReference type="ChEBI" id="CHEBI:18420"/>
        <note>shared with alpha subunit</note>
    </ligand>
</feature>
<dbReference type="NCBIfam" id="TIGR00472">
    <property type="entry name" value="pheT_bact"/>
    <property type="match status" value="1"/>
</dbReference>
<dbReference type="NCBIfam" id="NF045760">
    <property type="entry name" value="YtpR"/>
    <property type="match status" value="1"/>
</dbReference>
<dbReference type="InterPro" id="IPR009061">
    <property type="entry name" value="DNA-bd_dom_put_sf"/>
</dbReference>
<dbReference type="InterPro" id="IPR020825">
    <property type="entry name" value="Phe-tRNA_synthase-like_B3/B4"/>
</dbReference>
<comment type="catalytic activity">
    <reaction evidence="14 15">
        <text>tRNA(Phe) + L-phenylalanine + ATP = L-phenylalanyl-tRNA(Phe) + AMP + diphosphate + H(+)</text>
        <dbReference type="Rhea" id="RHEA:19413"/>
        <dbReference type="Rhea" id="RHEA-COMP:9668"/>
        <dbReference type="Rhea" id="RHEA-COMP:9699"/>
        <dbReference type="ChEBI" id="CHEBI:15378"/>
        <dbReference type="ChEBI" id="CHEBI:30616"/>
        <dbReference type="ChEBI" id="CHEBI:33019"/>
        <dbReference type="ChEBI" id="CHEBI:58095"/>
        <dbReference type="ChEBI" id="CHEBI:78442"/>
        <dbReference type="ChEBI" id="CHEBI:78531"/>
        <dbReference type="ChEBI" id="CHEBI:456215"/>
        <dbReference type="EC" id="6.1.1.20"/>
    </reaction>
</comment>
<keyword evidence="4 15" id="KW-0963">Cytoplasm</keyword>
<dbReference type="HOGENOM" id="CLU_016891_0_0_0"/>
<dbReference type="InterPro" id="IPR005146">
    <property type="entry name" value="B3/B4_tRNA-bd"/>
</dbReference>
<dbReference type="Pfam" id="PF03484">
    <property type="entry name" value="B5"/>
    <property type="match status" value="1"/>
</dbReference>
<dbReference type="GO" id="GO:0000049">
    <property type="term" value="F:tRNA binding"/>
    <property type="evidence" value="ECO:0007669"/>
    <property type="project" value="UniProtKB-UniRule"/>
</dbReference>
<evidence type="ECO:0000256" key="6">
    <source>
        <dbReference type="ARBA" id="ARBA00022598"/>
    </source>
</evidence>
<dbReference type="FunFam" id="2.40.50.140:FF:000045">
    <property type="entry name" value="Phenylalanine--tRNA ligase beta subunit"/>
    <property type="match status" value="1"/>
</dbReference>
<dbReference type="InterPro" id="IPR045060">
    <property type="entry name" value="Phe-tRNA-ligase_IIc_bsu"/>
</dbReference>
<dbReference type="PROSITE" id="PS51447">
    <property type="entry name" value="FDX_ACB"/>
    <property type="match status" value="1"/>
</dbReference>
<dbReference type="InterPro" id="IPR012340">
    <property type="entry name" value="NA-bd_OB-fold"/>
</dbReference>
<organism evidence="20 21">
    <name type="scientific">Sneathia vaginalis</name>
    <dbReference type="NCBI Taxonomy" id="187101"/>
    <lineage>
        <taxon>Bacteria</taxon>
        <taxon>Fusobacteriati</taxon>
        <taxon>Fusobacteriota</taxon>
        <taxon>Fusobacteriia</taxon>
        <taxon>Fusobacteriales</taxon>
        <taxon>Leptotrichiaceae</taxon>
        <taxon>Sneathia</taxon>
    </lineage>
</organism>
<dbReference type="EMBL" id="CP011280">
    <property type="protein sequence ID" value="AKC95259.1"/>
    <property type="molecule type" value="Genomic_DNA"/>
</dbReference>
<keyword evidence="12 15" id="KW-0648">Protein biosynthesis</keyword>
<dbReference type="InterPro" id="IPR045864">
    <property type="entry name" value="aa-tRNA-synth_II/BPL/LPL"/>
</dbReference>
<dbReference type="PANTHER" id="PTHR10947">
    <property type="entry name" value="PHENYLALANYL-TRNA SYNTHETASE BETA CHAIN AND LEUCINE-RICH REPEAT-CONTAINING PROTEIN 47"/>
    <property type="match status" value="1"/>
</dbReference>
<dbReference type="SUPFAM" id="SSF50249">
    <property type="entry name" value="Nucleic acid-binding proteins"/>
    <property type="match status" value="1"/>
</dbReference>
<dbReference type="PROSITE" id="PS51483">
    <property type="entry name" value="B5"/>
    <property type="match status" value="1"/>
</dbReference>
<dbReference type="CDD" id="cd02796">
    <property type="entry name" value="tRNA_bind_bactPheRS"/>
    <property type="match status" value="1"/>
</dbReference>
<protein>
    <recommendedName>
        <fullName evidence="15">Phenylalanine--tRNA ligase beta subunit</fullName>
        <ecNumber evidence="15">6.1.1.20</ecNumber>
    </recommendedName>
    <alternativeName>
        <fullName evidence="15">Phenylalanyl-tRNA synthetase beta subunit</fullName>
        <shortName evidence="15">PheRS</shortName>
    </alternativeName>
</protein>
<dbReference type="SMART" id="SM00874">
    <property type="entry name" value="B5"/>
    <property type="match status" value="1"/>
</dbReference>
<keyword evidence="13 15" id="KW-0030">Aminoacyl-tRNA synthetase</keyword>
<reference evidence="20 21" key="1">
    <citation type="journal article" date="2012" name="BMC Genomics">
        <title>Genomic sequence analysis and characterization of Sneathia amnii sp. nov.</title>
        <authorList>
            <consortium name="Vaginal Microbiome Consortium (additional members)"/>
            <person name="Harwich M.D.Jr."/>
            <person name="Serrano M.G."/>
            <person name="Fettweis J.M."/>
            <person name="Alves J.M."/>
            <person name="Reimers M.A."/>
            <person name="Buck G.A."/>
            <person name="Jefferson K.K."/>
        </authorList>
    </citation>
    <scope>NUCLEOTIDE SEQUENCE [LARGE SCALE GENOMIC DNA]</scope>
    <source>
        <strain evidence="20 21">SN35</strain>
    </source>
</reference>
<dbReference type="GO" id="GO:0004826">
    <property type="term" value="F:phenylalanine-tRNA ligase activity"/>
    <property type="evidence" value="ECO:0007669"/>
    <property type="project" value="UniProtKB-UniRule"/>
</dbReference>
<dbReference type="RefSeq" id="WP_046328365.1">
    <property type="nucleotide sequence ID" value="NZ_CAUPIC010000001.1"/>
</dbReference>
<dbReference type="InterPro" id="IPR005121">
    <property type="entry name" value="Fdx_antiC-bd"/>
</dbReference>
<dbReference type="Gene3D" id="3.30.930.10">
    <property type="entry name" value="Bira Bifunctional Protein, Domain 2"/>
    <property type="match status" value="1"/>
</dbReference>
<dbReference type="SMART" id="SM00873">
    <property type="entry name" value="B3_4"/>
    <property type="match status" value="1"/>
</dbReference>
<feature type="binding site" evidence="15">
    <location>
        <position position="462"/>
    </location>
    <ligand>
        <name>Mg(2+)</name>
        <dbReference type="ChEBI" id="CHEBI:18420"/>
        <note>shared with alpha subunit</note>
    </ligand>
</feature>
<dbReference type="PROSITE" id="PS50886">
    <property type="entry name" value="TRBD"/>
    <property type="match status" value="1"/>
</dbReference>
<dbReference type="SUPFAM" id="SSF46955">
    <property type="entry name" value="Putative DNA-binding domain"/>
    <property type="match status" value="1"/>
</dbReference>
<dbReference type="OrthoDB" id="9805455at2"/>
<evidence type="ECO:0000256" key="14">
    <source>
        <dbReference type="ARBA" id="ARBA00049255"/>
    </source>
</evidence>
<evidence type="ECO:0000256" key="4">
    <source>
        <dbReference type="ARBA" id="ARBA00022490"/>
    </source>
</evidence>
<keyword evidence="21" id="KW-1185">Reference proteome</keyword>
<dbReference type="AlphaFoldDB" id="A0A0E3UTL7"/>
<keyword evidence="10 15" id="KW-0460">Magnesium</keyword>
<dbReference type="Gene3D" id="2.40.50.140">
    <property type="entry name" value="Nucleic acid-binding proteins"/>
    <property type="match status" value="1"/>
</dbReference>
<dbReference type="GO" id="GO:0005524">
    <property type="term" value="F:ATP binding"/>
    <property type="evidence" value="ECO:0007669"/>
    <property type="project" value="UniProtKB-UniRule"/>
</dbReference>
<dbReference type="SMART" id="SM00896">
    <property type="entry name" value="FDX-ACB"/>
    <property type="match status" value="1"/>
</dbReference>
<name>A0A0E3UTL7_9FUSO</name>
<keyword evidence="8 15" id="KW-0547">Nucleotide-binding</keyword>
<dbReference type="EC" id="6.1.1.20" evidence="15"/>
<evidence type="ECO:0000259" key="18">
    <source>
        <dbReference type="PROSITE" id="PS51447"/>
    </source>
</evidence>
<dbReference type="InterPro" id="IPR033714">
    <property type="entry name" value="tRNA_bind_bactPheRS"/>
</dbReference>
<dbReference type="Gene3D" id="3.30.70.380">
    <property type="entry name" value="Ferrodoxin-fold anticodon-binding domain"/>
    <property type="match status" value="1"/>
</dbReference>
<feature type="binding site" evidence="15">
    <location>
        <position position="458"/>
    </location>
    <ligand>
        <name>Mg(2+)</name>
        <dbReference type="ChEBI" id="CHEBI:18420"/>
        <note>shared with alpha subunit</note>
    </ligand>
</feature>
<dbReference type="SUPFAM" id="SSF55681">
    <property type="entry name" value="Class II aaRS and biotin synthetases"/>
    <property type="match status" value="1"/>
</dbReference>
<evidence type="ECO:0000256" key="16">
    <source>
        <dbReference type="PROSITE-ProRule" id="PRU00209"/>
    </source>
</evidence>
<dbReference type="GO" id="GO:0000287">
    <property type="term" value="F:magnesium ion binding"/>
    <property type="evidence" value="ECO:0007669"/>
    <property type="project" value="UniProtKB-UniRule"/>
</dbReference>
<sequence>MLISLNWLNEYVDIKDKSTSELENALTMIGQEVEKIEVKYDYLKTVVTAKIVEYSKVENSDHLTLCKVDTGDEILQVICGAPNHKLGDIVCLAKIGTKLDEDFEIKKGKIRGIESYGMLCSMKELKLGEESDGIIILPQDTKLGVPLSEYFGKSDTVFELEITPNRPDCLSYLGIARELSAYYNIELKKPQISINECSEDIDYKVKIQDPTLSNRYLVRIIKGIQVKESPEWLKDRLEVLGIKSINNIVDISNYVMLELGQPNHIYDLDKLASSLEIRRANDKEHFVCLDGKEIDLTNEDIVVTSNDKPVCLAGVMGGLDTSVTSETKNILIETAHFENIMVRRSSRRHAIFTESSYRFERWVDTISLDNASRRIAQLVEQLAGGNLQKGYVEDYTHKPELPTSTLELSKLAKFIGKVVPKDKVLDIFKKLEIKVEDKGEQLVLTPPCFRSDLLVPQDYYEEVIRMYGFDNIENILPKLDIKKDLLMDNTKLNCDVKLILASLGLREVINYSFIPKVAFGQIKCDEKDLIEISNPITEDFAVMRPTFMYSLIKNAVDNFNRSVQRIHFFEVGRAFVEGKELTKIGIILSGTKQKDIYNAETQYDFYDMKGIVEELFTRLNIKSYTITRSENKSLHGGRSADIYVGKNLLGSFGQIHPDLEETFNLEGKSTIYCELNLDEMKKYISKNFKYNTLSKYQLVTRDIAFAVTEDTMVGNVIKSIEKIDKLVKKVELFDVYKGIGVSSGYKSFAIKIYMIDNEKTLSENEINKVIEKIKNKVINQYGASVR</sequence>
<dbReference type="Proteomes" id="UP000033103">
    <property type="component" value="Chromosome"/>
</dbReference>
<feature type="domain" description="FDX-ACB" evidence="18">
    <location>
        <begin position="694"/>
        <end position="786"/>
    </location>
</feature>
<dbReference type="GO" id="GO:0006432">
    <property type="term" value="P:phenylalanyl-tRNA aminoacylation"/>
    <property type="evidence" value="ECO:0007669"/>
    <property type="project" value="UniProtKB-UniRule"/>
</dbReference>
<evidence type="ECO:0000256" key="10">
    <source>
        <dbReference type="ARBA" id="ARBA00022842"/>
    </source>
</evidence>
<dbReference type="GO" id="GO:0009328">
    <property type="term" value="C:phenylalanine-tRNA ligase complex"/>
    <property type="evidence" value="ECO:0007669"/>
    <property type="project" value="TreeGrafter"/>
</dbReference>
<evidence type="ECO:0000256" key="5">
    <source>
        <dbReference type="ARBA" id="ARBA00022555"/>
    </source>
</evidence>
<evidence type="ECO:0000256" key="15">
    <source>
        <dbReference type="HAMAP-Rule" id="MF_00283"/>
    </source>
</evidence>
<keyword evidence="11 16" id="KW-0694">RNA-binding</keyword>
<evidence type="ECO:0000256" key="12">
    <source>
        <dbReference type="ARBA" id="ARBA00022917"/>
    </source>
</evidence>
<dbReference type="InterPro" id="IPR041616">
    <property type="entry name" value="PheRS_beta_core"/>
</dbReference>
<keyword evidence="7 15" id="KW-0479">Metal-binding</keyword>
<comment type="cofactor">
    <cofactor evidence="15">
        <name>Mg(2+)</name>
        <dbReference type="ChEBI" id="CHEBI:18420"/>
    </cofactor>
    <text evidence="15">Binds 2 magnesium ions per tetramer.</text>
</comment>
<dbReference type="SUPFAM" id="SSF56037">
    <property type="entry name" value="PheT/TilS domain"/>
    <property type="match status" value="1"/>
</dbReference>
<evidence type="ECO:0000259" key="17">
    <source>
        <dbReference type="PROSITE" id="PS50886"/>
    </source>
</evidence>
<evidence type="ECO:0000256" key="9">
    <source>
        <dbReference type="ARBA" id="ARBA00022840"/>
    </source>
</evidence>
<dbReference type="STRING" id="187101.VC03_01590"/>
<dbReference type="Pfam" id="PF01588">
    <property type="entry name" value="tRNA_bind"/>
    <property type="match status" value="1"/>
</dbReference>
<dbReference type="Pfam" id="PF03483">
    <property type="entry name" value="B3_4"/>
    <property type="match status" value="1"/>
</dbReference>
<evidence type="ECO:0000256" key="13">
    <source>
        <dbReference type="ARBA" id="ARBA00023146"/>
    </source>
</evidence>
<evidence type="ECO:0000256" key="3">
    <source>
        <dbReference type="ARBA" id="ARBA00011209"/>
    </source>
</evidence>
<keyword evidence="9 15" id="KW-0067">ATP-binding</keyword>
<evidence type="ECO:0000259" key="19">
    <source>
        <dbReference type="PROSITE" id="PS51483"/>
    </source>
</evidence>
<dbReference type="InterPro" id="IPR005147">
    <property type="entry name" value="tRNA_synthase_B5-dom"/>
</dbReference>
<keyword evidence="6 15" id="KW-0436">Ligase</keyword>
<evidence type="ECO:0000313" key="20">
    <source>
        <dbReference type="EMBL" id="AKC95259.1"/>
    </source>
</evidence>
<dbReference type="Gene3D" id="3.30.56.10">
    <property type="match status" value="2"/>
</dbReference>
<comment type="similarity">
    <text evidence="2 15">Belongs to the phenylalanyl-tRNA synthetase beta subunit family. Type 1 subfamily.</text>
</comment>
<comment type="subcellular location">
    <subcellularLocation>
        <location evidence="1 15">Cytoplasm</location>
    </subcellularLocation>
</comment>
<dbReference type="Pfam" id="PF17759">
    <property type="entry name" value="tRNA_synthFbeta"/>
    <property type="match status" value="1"/>
</dbReference>
<evidence type="ECO:0000313" key="21">
    <source>
        <dbReference type="Proteomes" id="UP000033103"/>
    </source>
</evidence>
<evidence type="ECO:0000256" key="11">
    <source>
        <dbReference type="ARBA" id="ARBA00022884"/>
    </source>
</evidence>
<feature type="domain" description="B5" evidence="19">
    <location>
        <begin position="399"/>
        <end position="474"/>
    </location>
</feature>
<dbReference type="Gene3D" id="3.50.40.10">
    <property type="entry name" value="Phenylalanyl-trna Synthetase, Chain B, domain 3"/>
    <property type="match status" value="1"/>
</dbReference>
<evidence type="ECO:0000256" key="7">
    <source>
        <dbReference type="ARBA" id="ARBA00022723"/>
    </source>
</evidence>
<evidence type="ECO:0000256" key="8">
    <source>
        <dbReference type="ARBA" id="ARBA00022741"/>
    </source>
</evidence>
<dbReference type="PATRIC" id="fig|1069640.6.peg.300"/>
<evidence type="ECO:0000256" key="1">
    <source>
        <dbReference type="ARBA" id="ARBA00004496"/>
    </source>
</evidence>
<dbReference type="KEGG" id="sns:VC03_01590"/>
<gene>
    <name evidence="15" type="primary">pheT</name>
    <name evidence="20" type="ORF">VC03_01590</name>
</gene>
<dbReference type="Pfam" id="PF03147">
    <property type="entry name" value="FDX-ACB"/>
    <property type="match status" value="1"/>
</dbReference>
<evidence type="ECO:0000256" key="2">
    <source>
        <dbReference type="ARBA" id="ARBA00008653"/>
    </source>
</evidence>
<feature type="domain" description="TRNA-binding" evidence="17">
    <location>
        <begin position="40"/>
        <end position="148"/>
    </location>
</feature>
<keyword evidence="5 16" id="KW-0820">tRNA-binding</keyword>
<proteinExistence type="inferred from homology"/>
<dbReference type="InterPro" id="IPR036690">
    <property type="entry name" value="Fdx_antiC-bd_sf"/>
</dbReference>
<dbReference type="InterPro" id="IPR002547">
    <property type="entry name" value="tRNA-bd_dom"/>
</dbReference>